<gene>
    <name evidence="2" type="ORF">GCM10023332_02200</name>
</gene>
<keyword evidence="3" id="KW-1185">Reference proteome</keyword>
<proteinExistence type="predicted"/>
<feature type="domain" description="NAD-dependent epimerase/dehydratase" evidence="1">
    <location>
        <begin position="4"/>
        <end position="55"/>
    </location>
</feature>
<dbReference type="Proteomes" id="UP001501323">
    <property type="component" value="Unassembled WGS sequence"/>
</dbReference>
<dbReference type="PANTHER" id="PTHR12126:SF11">
    <property type="entry name" value="NADH DEHYDROGENASE [UBIQUINONE] 1 ALPHA SUBCOMPLEX SUBUNIT 9, MITOCHONDRIAL"/>
    <property type="match status" value="1"/>
</dbReference>
<dbReference type="InterPro" id="IPR051207">
    <property type="entry name" value="ComplexI_NDUFA9_subunit"/>
</dbReference>
<reference evidence="3" key="1">
    <citation type="journal article" date="2019" name="Int. J. Syst. Evol. Microbiol.">
        <title>The Global Catalogue of Microorganisms (GCM) 10K type strain sequencing project: providing services to taxonomists for standard genome sequencing and annotation.</title>
        <authorList>
            <consortium name="The Broad Institute Genomics Platform"/>
            <consortium name="The Broad Institute Genome Sequencing Center for Infectious Disease"/>
            <person name="Wu L."/>
            <person name="Ma J."/>
        </authorList>
    </citation>
    <scope>NUCLEOTIDE SEQUENCE [LARGE SCALE GENOMIC DNA]</scope>
    <source>
        <strain evidence="3">JCM 18392</strain>
    </source>
</reference>
<sequence>MKRALVFGGSGQIGTALIARLLAAGWEVHAVSRRPRTGLPRVQWVQGDFASMPVLPRAIDAIYSAGPLDLFSSWYPTAPMDCPQVVAFGSTSVLSKRAATDPGERALAQRLFEAEAQLREAAAAKGCAATLLRPTLVYGLGRDRNLSSIAALARRTGFFVLPAGATGLRQPVHVEDLAQAACAAAEGPAGMQRDYALPGGETLPYREMVARVLAALPSKPRLVELPSPLFRLLLAGARAGGVLRDLPGGAVARMREDLVFDDAPARRELAYAPRPFQPTAAMFEVSG</sequence>
<dbReference type="InterPro" id="IPR001509">
    <property type="entry name" value="Epimerase_deHydtase"/>
</dbReference>
<name>A0ABP9DNP5_9GAMM</name>
<feature type="domain" description="NAD-dependent epimerase/dehydratase" evidence="1">
    <location>
        <begin position="114"/>
        <end position="190"/>
    </location>
</feature>
<dbReference type="Pfam" id="PF01370">
    <property type="entry name" value="Epimerase"/>
    <property type="match status" value="2"/>
</dbReference>
<evidence type="ECO:0000259" key="1">
    <source>
        <dbReference type="Pfam" id="PF01370"/>
    </source>
</evidence>
<dbReference type="InterPro" id="IPR036291">
    <property type="entry name" value="NAD(P)-bd_dom_sf"/>
</dbReference>
<comment type="caution">
    <text evidence="2">The sequence shown here is derived from an EMBL/GenBank/DDBJ whole genome shotgun (WGS) entry which is preliminary data.</text>
</comment>
<dbReference type="Gene3D" id="3.40.50.720">
    <property type="entry name" value="NAD(P)-binding Rossmann-like Domain"/>
    <property type="match status" value="2"/>
</dbReference>
<dbReference type="PANTHER" id="PTHR12126">
    <property type="entry name" value="NADH-UBIQUINONE OXIDOREDUCTASE 39 KDA SUBUNIT-RELATED"/>
    <property type="match status" value="1"/>
</dbReference>
<accession>A0ABP9DNP5</accession>
<dbReference type="EMBL" id="BAABJY010000001">
    <property type="protein sequence ID" value="GAA4854357.1"/>
    <property type="molecule type" value="Genomic_DNA"/>
</dbReference>
<dbReference type="RefSeq" id="WP_345293658.1">
    <property type="nucleotide sequence ID" value="NZ_BAABJY010000001.1"/>
</dbReference>
<evidence type="ECO:0000313" key="2">
    <source>
        <dbReference type="EMBL" id="GAA4854357.1"/>
    </source>
</evidence>
<dbReference type="SUPFAM" id="SSF51735">
    <property type="entry name" value="NAD(P)-binding Rossmann-fold domains"/>
    <property type="match status" value="1"/>
</dbReference>
<evidence type="ECO:0000313" key="3">
    <source>
        <dbReference type="Proteomes" id="UP001501323"/>
    </source>
</evidence>
<organism evidence="2 3">
    <name type="scientific">Luteimonas vadosa</name>
    <dbReference type="NCBI Taxonomy" id="1165507"/>
    <lineage>
        <taxon>Bacteria</taxon>
        <taxon>Pseudomonadati</taxon>
        <taxon>Pseudomonadota</taxon>
        <taxon>Gammaproteobacteria</taxon>
        <taxon>Lysobacterales</taxon>
        <taxon>Lysobacteraceae</taxon>
        <taxon>Luteimonas</taxon>
    </lineage>
</organism>
<protein>
    <submittedName>
        <fullName evidence="2">NAD-dependent epimerase/dehydratase family protein</fullName>
    </submittedName>
</protein>